<keyword evidence="8" id="KW-1185">Reference proteome</keyword>
<feature type="transmembrane region" description="Helical" evidence="6">
    <location>
        <begin position="321"/>
        <end position="342"/>
    </location>
</feature>
<feature type="transmembrane region" description="Helical" evidence="6">
    <location>
        <begin position="91"/>
        <end position="112"/>
    </location>
</feature>
<reference evidence="8" key="1">
    <citation type="submission" date="2023-07" db="EMBL/GenBank/DDBJ databases">
        <authorList>
            <person name="Yue Y."/>
        </authorList>
    </citation>
    <scope>NUCLEOTIDE SEQUENCE [LARGE SCALE GENOMIC DNA]</scope>
    <source>
        <strain evidence="8">D23</strain>
    </source>
</reference>
<dbReference type="InterPro" id="IPR018385">
    <property type="entry name" value="C4_dicarb_anaerob_car-like"/>
</dbReference>
<dbReference type="InterPro" id="IPR051679">
    <property type="entry name" value="DASS-Related_Transporters"/>
</dbReference>
<gene>
    <name evidence="7" type="ORF">LBU54_11320</name>
</gene>
<keyword evidence="2" id="KW-1003">Cell membrane</keyword>
<protein>
    <submittedName>
        <fullName evidence="7">TIGR00366 family protein</fullName>
    </submittedName>
</protein>
<keyword evidence="5 6" id="KW-0472">Membrane</keyword>
<feature type="transmembrane region" description="Helical" evidence="6">
    <location>
        <begin position="267"/>
        <end position="286"/>
    </location>
</feature>
<evidence type="ECO:0000256" key="6">
    <source>
        <dbReference type="SAM" id="Phobius"/>
    </source>
</evidence>
<evidence type="ECO:0000256" key="1">
    <source>
        <dbReference type="ARBA" id="ARBA00004651"/>
    </source>
</evidence>
<keyword evidence="3 6" id="KW-0812">Transmembrane</keyword>
<feature type="transmembrane region" description="Helical" evidence="6">
    <location>
        <begin position="354"/>
        <end position="378"/>
    </location>
</feature>
<dbReference type="PANTHER" id="PTHR43652:SF6">
    <property type="entry name" value="ARGININE REPRESSOR"/>
    <property type="match status" value="1"/>
</dbReference>
<dbReference type="Proteomes" id="UP001198901">
    <property type="component" value="Unassembled WGS sequence"/>
</dbReference>
<dbReference type="PROSITE" id="PS51257">
    <property type="entry name" value="PROKAR_LIPOPROTEIN"/>
    <property type="match status" value="1"/>
</dbReference>
<evidence type="ECO:0000313" key="8">
    <source>
        <dbReference type="Proteomes" id="UP001198901"/>
    </source>
</evidence>
<evidence type="ECO:0000256" key="5">
    <source>
        <dbReference type="ARBA" id="ARBA00023136"/>
    </source>
</evidence>
<feature type="transmembrane region" description="Helical" evidence="6">
    <location>
        <begin position="133"/>
        <end position="154"/>
    </location>
</feature>
<evidence type="ECO:0000256" key="4">
    <source>
        <dbReference type="ARBA" id="ARBA00022989"/>
    </source>
</evidence>
<dbReference type="Pfam" id="PF03606">
    <property type="entry name" value="DcuC"/>
    <property type="match status" value="1"/>
</dbReference>
<evidence type="ECO:0000256" key="3">
    <source>
        <dbReference type="ARBA" id="ARBA00022692"/>
    </source>
</evidence>
<feature type="transmembrane region" description="Helical" evidence="6">
    <location>
        <begin position="298"/>
        <end position="315"/>
    </location>
</feature>
<dbReference type="EMBL" id="JAIUJR010000007">
    <property type="protein sequence ID" value="MCA0133175.1"/>
    <property type="molecule type" value="Genomic_DNA"/>
</dbReference>
<evidence type="ECO:0000313" key="7">
    <source>
        <dbReference type="EMBL" id="MCA0133175.1"/>
    </source>
</evidence>
<feature type="transmembrane region" description="Helical" evidence="6">
    <location>
        <begin position="415"/>
        <end position="440"/>
    </location>
</feature>
<name>A0ABS7XT23_9FLAO</name>
<proteinExistence type="predicted"/>
<feature type="transmembrane region" description="Helical" evidence="6">
    <location>
        <begin position="214"/>
        <end position="233"/>
    </location>
</feature>
<comment type="subcellular location">
    <subcellularLocation>
        <location evidence="1">Cell membrane</location>
        <topology evidence="1">Multi-pass membrane protein</topology>
    </subcellularLocation>
</comment>
<evidence type="ECO:0000256" key="2">
    <source>
        <dbReference type="ARBA" id="ARBA00022475"/>
    </source>
</evidence>
<feature type="transmembrane region" description="Helical" evidence="6">
    <location>
        <begin position="7"/>
        <end position="28"/>
    </location>
</feature>
<keyword evidence="4 6" id="KW-1133">Transmembrane helix</keyword>
<comment type="caution">
    <text evidence="7">The sequence shown here is derived from an EMBL/GenBank/DDBJ whole genome shotgun (WGS) entry which is preliminary data.</text>
</comment>
<dbReference type="PANTHER" id="PTHR43652">
    <property type="entry name" value="BASIC AMINO ACID ANTIPORTER YFCC-RELATED"/>
    <property type="match status" value="1"/>
</dbReference>
<accession>A0ABS7XT23</accession>
<feature type="transmembrane region" description="Helical" evidence="6">
    <location>
        <begin position="452"/>
        <end position="476"/>
    </location>
</feature>
<sequence length="477" mass="51945">MKLRFKLPHVFIFLFLIIVACSVLSYLIPSGSYERQKKVINKVEQSIVVSGSYKQIPKHISIKGVLLEEKVDSHASPTSLLSLLTSVPKGLQQSASLIFFIFMIGAVFNIIVETKTIHAFLSALISRFKRKPIVLFFLIYVLISTGSAFMGIYIELIPLIPIIILLAKQNGYDHMFGFALGVLPVYVGWSTATTNPFTVQIAQQIAELPIGSGIGLRLIVFLAAIIIGFAYLLNYGRKVKSGKRISLTQSINGDATEQIEHVPLTKIHLRILVVLIFGYAGILSAVQFMGWGLIEMSAGFLAIGIATIFISGYSGDRAMGIFVKGLESMIIPALIVGVARGISIVMQESQIMDTILHSFASTLGALPTSLAAIGMLIFQTFLNFFIPSASGQALVSMPLMTPLSDLIGVSRQTAVLAYVFGDGFSNLIIPTNGILLAMLGVGNVPFNKWIKFAFPIFLILMVLAIITMIISIWIGYS</sequence>
<organism evidence="7 8">
    <name type="scientific">Winogradskyella alexanderae</name>
    <dbReference type="NCBI Taxonomy" id="2877123"/>
    <lineage>
        <taxon>Bacteria</taxon>
        <taxon>Pseudomonadati</taxon>
        <taxon>Bacteroidota</taxon>
        <taxon>Flavobacteriia</taxon>
        <taxon>Flavobacteriales</taxon>
        <taxon>Flavobacteriaceae</taxon>
        <taxon>Winogradskyella</taxon>
    </lineage>
</organism>
<dbReference type="RefSeq" id="WP_224529521.1">
    <property type="nucleotide sequence ID" value="NZ_JAIUJR010000007.1"/>
</dbReference>